<evidence type="ECO:0000256" key="4">
    <source>
        <dbReference type="SAM" id="Phobius"/>
    </source>
</evidence>
<feature type="domain" description="EF-hand" evidence="6">
    <location>
        <begin position="297"/>
        <end position="332"/>
    </location>
</feature>
<dbReference type="Proteomes" id="UP001408789">
    <property type="component" value="Unassembled WGS sequence"/>
</dbReference>
<feature type="transmembrane region" description="Helical" evidence="4">
    <location>
        <begin position="74"/>
        <end position="92"/>
    </location>
</feature>
<feature type="transmembrane region" description="Helical" evidence="4">
    <location>
        <begin position="146"/>
        <end position="167"/>
    </location>
</feature>
<evidence type="ECO:0000256" key="3">
    <source>
        <dbReference type="ARBA" id="ARBA00023065"/>
    </source>
</evidence>
<feature type="transmembrane region" description="Helical" evidence="4">
    <location>
        <begin position="644"/>
        <end position="664"/>
    </location>
</feature>
<keyword evidence="2" id="KW-0106">Calcium</keyword>
<keyword evidence="1" id="KW-0813">Transport</keyword>
<dbReference type="GO" id="GO:0015369">
    <property type="term" value="F:calcium:proton antiporter activity"/>
    <property type="evidence" value="ECO:0007669"/>
    <property type="project" value="TreeGrafter"/>
</dbReference>
<accession>A0AAP0CR86</accession>
<evidence type="ECO:0000259" key="6">
    <source>
        <dbReference type="PROSITE" id="PS50222"/>
    </source>
</evidence>
<feature type="signal peptide" evidence="5">
    <location>
        <begin position="1"/>
        <end position="22"/>
    </location>
</feature>
<name>A0AAP0CR86_9ASTR</name>
<dbReference type="InterPro" id="IPR004713">
    <property type="entry name" value="CaH_exchang"/>
</dbReference>
<dbReference type="PANTHER" id="PTHR31503:SF85">
    <property type="entry name" value="CALCIUM-BINDING EF-HAND FAMILY PROTEIN"/>
    <property type="match status" value="1"/>
</dbReference>
<keyword evidence="1" id="KW-0050">Antiport</keyword>
<keyword evidence="3" id="KW-0406">Ion transport</keyword>
<keyword evidence="8" id="KW-1185">Reference proteome</keyword>
<organism evidence="7 8">
    <name type="scientific">Deinandra increscens subsp. villosa</name>
    <dbReference type="NCBI Taxonomy" id="3103831"/>
    <lineage>
        <taxon>Eukaryota</taxon>
        <taxon>Viridiplantae</taxon>
        <taxon>Streptophyta</taxon>
        <taxon>Embryophyta</taxon>
        <taxon>Tracheophyta</taxon>
        <taxon>Spermatophyta</taxon>
        <taxon>Magnoliopsida</taxon>
        <taxon>eudicotyledons</taxon>
        <taxon>Gunneridae</taxon>
        <taxon>Pentapetalae</taxon>
        <taxon>asterids</taxon>
        <taxon>campanulids</taxon>
        <taxon>Asterales</taxon>
        <taxon>Asteraceae</taxon>
        <taxon>Asteroideae</taxon>
        <taxon>Heliantheae alliance</taxon>
        <taxon>Madieae</taxon>
        <taxon>Madiinae</taxon>
        <taxon>Deinandra</taxon>
    </lineage>
</organism>
<keyword evidence="4" id="KW-1133">Transmembrane helix</keyword>
<dbReference type="InterPro" id="IPR018247">
    <property type="entry name" value="EF_Hand_1_Ca_BS"/>
</dbReference>
<evidence type="ECO:0000313" key="7">
    <source>
        <dbReference type="EMBL" id="KAK9058702.1"/>
    </source>
</evidence>
<dbReference type="GO" id="GO:0006874">
    <property type="term" value="P:intracellular calcium ion homeostasis"/>
    <property type="evidence" value="ECO:0007669"/>
    <property type="project" value="TreeGrafter"/>
</dbReference>
<dbReference type="PROSITE" id="PS50222">
    <property type="entry name" value="EF_HAND_2"/>
    <property type="match status" value="3"/>
</dbReference>
<dbReference type="SUPFAM" id="SSF47473">
    <property type="entry name" value="EF-hand"/>
    <property type="match status" value="1"/>
</dbReference>
<dbReference type="EMBL" id="JBCNJP010000023">
    <property type="protein sequence ID" value="KAK9058702.1"/>
    <property type="molecule type" value="Genomic_DNA"/>
</dbReference>
<evidence type="ECO:0000313" key="8">
    <source>
        <dbReference type="Proteomes" id="UP001408789"/>
    </source>
</evidence>
<dbReference type="InterPro" id="IPR002048">
    <property type="entry name" value="EF_hand_dom"/>
</dbReference>
<reference evidence="7 8" key="1">
    <citation type="submission" date="2024-04" db="EMBL/GenBank/DDBJ databases">
        <title>The reference genome of an endangered Asteraceae, Deinandra increscens subsp. villosa, native to the Central Coast of California.</title>
        <authorList>
            <person name="Guilliams M."/>
            <person name="Hasenstab-Lehman K."/>
            <person name="Meyer R."/>
            <person name="Mcevoy S."/>
        </authorList>
    </citation>
    <scope>NUCLEOTIDE SEQUENCE [LARGE SCALE GENOMIC DNA]</scope>
    <source>
        <tissue evidence="7">Leaf</tissue>
    </source>
</reference>
<dbReference type="PROSITE" id="PS00018">
    <property type="entry name" value="EF_HAND_1"/>
    <property type="match status" value="3"/>
</dbReference>
<feature type="transmembrane region" description="Helical" evidence="4">
    <location>
        <begin position="113"/>
        <end position="134"/>
    </location>
</feature>
<protein>
    <recommendedName>
        <fullName evidence="6">EF-hand domain-containing protein</fullName>
    </recommendedName>
</protein>
<feature type="transmembrane region" description="Helical" evidence="4">
    <location>
        <begin position="671"/>
        <end position="691"/>
    </location>
</feature>
<dbReference type="Gene3D" id="1.10.238.10">
    <property type="entry name" value="EF-hand"/>
    <property type="match status" value="2"/>
</dbReference>
<proteinExistence type="predicted"/>
<dbReference type="GO" id="GO:0005509">
    <property type="term" value="F:calcium ion binding"/>
    <property type="evidence" value="ECO:0007669"/>
    <property type="project" value="InterPro"/>
</dbReference>
<keyword evidence="4" id="KW-0812">Transmembrane</keyword>
<feature type="transmembrane region" description="Helical" evidence="4">
    <location>
        <begin position="617"/>
        <end position="638"/>
    </location>
</feature>
<dbReference type="PANTHER" id="PTHR31503">
    <property type="entry name" value="VACUOLAR CALCIUM ION TRANSPORTER"/>
    <property type="match status" value="1"/>
</dbReference>
<keyword evidence="4" id="KW-0472">Membrane</keyword>
<keyword evidence="5" id="KW-0732">Signal</keyword>
<feature type="domain" description="EF-hand" evidence="6">
    <location>
        <begin position="345"/>
        <end position="373"/>
    </location>
</feature>
<sequence length="693" mass="78486">MACFRGLGLTFTVLMIVGTVRGRWLELEPNPTSSSMISDGIHDVNLENTWTVYGEKRCESIYGFLPCADTMEEGVFLMFMYTYLMILGEEWIGRGSETLFSLLGNYKVIGGSVFRVLMAFPKIVLVIVAGIYSTESDAEYQVAFGLRMYAGSTLLTLTLIWGIYIYVNRDKLLGKESISVEDSSTKCLPLIHKLSLLNDNGVSIDKGTRQIAGMMLLSLIPFVTVELAALIKSPVSILFALIVSGVSLVVYFAYQIWDPWLQVRSLAYLRKENLQIRLLYHIGRLAKENLIDEHGNPNFKAFESIFLTADEDKDGCISHHELEVLIEKELKLNKDHISLEYAKTEILIHFDDDKSGKITWLEFKKGCTKWLQKSKENTDTTTNSVTKNLWKKVKKVAIKNKRENLTQIEMIMPTIMRQVLEKHDLVKENGDADREKIGELFSQYDRDSDRQINRNEIKDFIKPLLFRVPLEDGKVFDELAKDFGNGNNDRDNIHRHEFVEGFSKWIHKAIAHDPSIKDPRLAIAKFEKNSWFEIDTPINKPEPKTNIVFLIVGLVMMFVISGGFTQSIQQFSNAAQIPFHLTSFAVFPIAMNAKMVFKSLGAGPRVSKNASLTFSEVYNGLVMNNLLGLLTLLAIVYAKGLSWTYSNEVLTIMVPCAAVGIFALKRDTYPLWASITAVLLYPIYAYVYCVFGS</sequence>
<dbReference type="InterPro" id="IPR011992">
    <property type="entry name" value="EF-hand-dom_pair"/>
</dbReference>
<feature type="transmembrane region" description="Helical" evidence="4">
    <location>
        <begin position="547"/>
        <end position="565"/>
    </location>
</feature>
<evidence type="ECO:0000256" key="1">
    <source>
        <dbReference type="ARBA" id="ARBA00022449"/>
    </source>
</evidence>
<dbReference type="Pfam" id="PF13202">
    <property type="entry name" value="EF-hand_5"/>
    <property type="match status" value="1"/>
</dbReference>
<dbReference type="GO" id="GO:0016020">
    <property type="term" value="C:membrane"/>
    <property type="evidence" value="ECO:0007669"/>
    <property type="project" value="InterPro"/>
</dbReference>
<evidence type="ECO:0000256" key="5">
    <source>
        <dbReference type="SAM" id="SignalP"/>
    </source>
</evidence>
<feature type="transmembrane region" description="Helical" evidence="4">
    <location>
        <begin position="211"/>
        <end position="231"/>
    </location>
</feature>
<feature type="domain" description="EF-hand" evidence="6">
    <location>
        <begin position="432"/>
        <end position="467"/>
    </location>
</feature>
<comment type="caution">
    <text evidence="7">The sequence shown here is derived from an EMBL/GenBank/DDBJ whole genome shotgun (WGS) entry which is preliminary data.</text>
</comment>
<dbReference type="AlphaFoldDB" id="A0AAP0CR86"/>
<evidence type="ECO:0000256" key="2">
    <source>
        <dbReference type="ARBA" id="ARBA00022837"/>
    </source>
</evidence>
<gene>
    <name evidence="7" type="ORF">SSX86_023544</name>
</gene>
<feature type="chain" id="PRO_5042944913" description="EF-hand domain-containing protein" evidence="5">
    <location>
        <begin position="23"/>
        <end position="693"/>
    </location>
</feature>
<feature type="transmembrane region" description="Helical" evidence="4">
    <location>
        <begin position="577"/>
        <end position="597"/>
    </location>
</feature>
<dbReference type="SMART" id="SM00054">
    <property type="entry name" value="EFh"/>
    <property type="match status" value="3"/>
</dbReference>
<feature type="transmembrane region" description="Helical" evidence="4">
    <location>
        <begin position="237"/>
        <end position="254"/>
    </location>
</feature>